<dbReference type="InterPro" id="IPR052775">
    <property type="entry name" value="IUN_hydrolase"/>
</dbReference>
<evidence type="ECO:0000313" key="4">
    <source>
        <dbReference type="Proteomes" id="UP000270296"/>
    </source>
</evidence>
<dbReference type="EMBL" id="UZAM01007194">
    <property type="protein sequence ID" value="VDO97409.1"/>
    <property type="molecule type" value="Genomic_DNA"/>
</dbReference>
<feature type="domain" description="Inosine/uridine-preferring nucleoside hydrolase" evidence="2">
    <location>
        <begin position="11"/>
        <end position="283"/>
    </location>
</feature>
<dbReference type="Pfam" id="PF01156">
    <property type="entry name" value="IU_nuc_hydro"/>
    <property type="match status" value="1"/>
</dbReference>
<dbReference type="OrthoDB" id="432381at2759"/>
<name>A0A183IFH5_9BILA</name>
<evidence type="ECO:0000313" key="3">
    <source>
        <dbReference type="EMBL" id="VDO97409.1"/>
    </source>
</evidence>
<accession>A0A183IFH5</accession>
<sequence length="284" mass="30787">MAMSPIKPVRLVIDCDTAGDDCVSLLIACLHPNIQLEAVTVCAGNVAFDQEIINTLYTLERSGVGAQVPVYAGCRKPLLREWQSASFVHGEDGMGNSNFPLPKGKPASGHAVDALVDIVKKAPGEITILAQAPLTNIALAAFLHPEFVSLIKDLYIMGGTFYCQGNMTPAAEYNFFIDPEAAKMVFSAGFRKIHVFDWGVSNRCCYFSPTELQQVKALGTDLSRFFSDIIRTNLQFNEHHGRSGYVATDSAVTALIAEPGLSRGWTPCHVDIETNSAMNRGACI</sequence>
<organism evidence="5">
    <name type="scientific">Soboliphyme baturini</name>
    <dbReference type="NCBI Taxonomy" id="241478"/>
    <lineage>
        <taxon>Eukaryota</taxon>
        <taxon>Metazoa</taxon>
        <taxon>Ecdysozoa</taxon>
        <taxon>Nematoda</taxon>
        <taxon>Enoplea</taxon>
        <taxon>Dorylaimia</taxon>
        <taxon>Dioctophymatida</taxon>
        <taxon>Dioctophymatoidea</taxon>
        <taxon>Soboliphymatidae</taxon>
        <taxon>Soboliphyme</taxon>
    </lineage>
</organism>
<comment type="similarity">
    <text evidence="1">Belongs to the IUNH family.</text>
</comment>
<dbReference type="PANTHER" id="PTHR46190">
    <property type="entry name" value="SI:CH211-201H21.5-RELATED"/>
    <property type="match status" value="1"/>
</dbReference>
<dbReference type="GO" id="GO:0016799">
    <property type="term" value="F:hydrolase activity, hydrolyzing N-glycosyl compounds"/>
    <property type="evidence" value="ECO:0007669"/>
    <property type="project" value="InterPro"/>
</dbReference>
<dbReference type="InterPro" id="IPR001910">
    <property type="entry name" value="Inosine/uridine_hydrolase_dom"/>
</dbReference>
<gene>
    <name evidence="3" type="ORF">SBAD_LOCUS2369</name>
</gene>
<dbReference type="WBParaSite" id="SBAD_0000248201-mRNA-1">
    <property type="protein sequence ID" value="SBAD_0000248201-mRNA-1"/>
    <property type="gene ID" value="SBAD_0000248201"/>
</dbReference>
<reference evidence="5" key="1">
    <citation type="submission" date="2016-06" db="UniProtKB">
        <authorList>
            <consortium name="WormBaseParasite"/>
        </authorList>
    </citation>
    <scope>IDENTIFICATION</scope>
</reference>
<dbReference type="AlphaFoldDB" id="A0A183IFH5"/>
<evidence type="ECO:0000256" key="1">
    <source>
        <dbReference type="ARBA" id="ARBA00009176"/>
    </source>
</evidence>
<dbReference type="InterPro" id="IPR036452">
    <property type="entry name" value="Ribo_hydro-like"/>
</dbReference>
<protein>
    <submittedName>
        <fullName evidence="5">IU_nuc_hydro domain-containing protein</fullName>
    </submittedName>
</protein>
<dbReference type="SUPFAM" id="SSF53590">
    <property type="entry name" value="Nucleoside hydrolase"/>
    <property type="match status" value="1"/>
</dbReference>
<dbReference type="Gene3D" id="3.90.245.10">
    <property type="entry name" value="Ribonucleoside hydrolase-like"/>
    <property type="match status" value="1"/>
</dbReference>
<dbReference type="Proteomes" id="UP000270296">
    <property type="component" value="Unassembled WGS sequence"/>
</dbReference>
<proteinExistence type="inferred from homology"/>
<dbReference type="PANTHER" id="PTHR46190:SF1">
    <property type="entry name" value="SI:CH211-201H21.5"/>
    <property type="match status" value="1"/>
</dbReference>
<evidence type="ECO:0000313" key="5">
    <source>
        <dbReference type="WBParaSite" id="SBAD_0000248201-mRNA-1"/>
    </source>
</evidence>
<evidence type="ECO:0000259" key="2">
    <source>
        <dbReference type="Pfam" id="PF01156"/>
    </source>
</evidence>
<keyword evidence="4" id="KW-1185">Reference proteome</keyword>
<reference evidence="3 4" key="2">
    <citation type="submission" date="2018-11" db="EMBL/GenBank/DDBJ databases">
        <authorList>
            <consortium name="Pathogen Informatics"/>
        </authorList>
    </citation>
    <scope>NUCLEOTIDE SEQUENCE [LARGE SCALE GENOMIC DNA]</scope>
</reference>